<name>V5IRA5_NEUCR</name>
<evidence type="ECO:0000313" key="2">
    <source>
        <dbReference type="EMBL" id="ESA43766.1"/>
    </source>
</evidence>
<dbReference type="RefSeq" id="XP_011393330.1">
    <property type="nucleotide sequence ID" value="XM_011395028.1"/>
</dbReference>
<dbReference type="SMR" id="V5IRA5"/>
<sequence length="115" mass="12889">MSQLESSSTPIKVNSKTKPRNIAKTRGDTRNKNDNELLHRRNKIDMRETKRKSSNQARNENLHRTKPAQRAWDFSNTANLASPAPSLKKGNTGGFRVLPARLSPQSGDQQHISTA</sequence>
<proteinExistence type="predicted"/>
<dbReference type="KEGG" id="ncr:NCU16314"/>
<dbReference type="Proteomes" id="UP000001805">
    <property type="component" value="Chromosome 1, Linkage Group I"/>
</dbReference>
<accession>V5IRA5</accession>
<gene>
    <name evidence="2" type="ORF">NCU16314</name>
</gene>
<evidence type="ECO:0000256" key="1">
    <source>
        <dbReference type="SAM" id="MobiDB-lite"/>
    </source>
</evidence>
<reference evidence="2 3" key="1">
    <citation type="journal article" date="2003" name="Nature">
        <title>The genome sequence of the filamentous fungus Neurospora crassa.</title>
        <authorList>
            <person name="Galagan J.E."/>
            <person name="Calvo S.E."/>
            <person name="Borkovich K.A."/>
            <person name="Selker E.U."/>
            <person name="Read N.D."/>
            <person name="Jaffe D."/>
            <person name="FitzHugh W."/>
            <person name="Ma L.J."/>
            <person name="Smirnov S."/>
            <person name="Purcell S."/>
            <person name="Rehman B."/>
            <person name="Elkins T."/>
            <person name="Engels R."/>
            <person name="Wang S."/>
            <person name="Nielsen C.B."/>
            <person name="Butler J."/>
            <person name="Endrizzi M."/>
            <person name="Qui D."/>
            <person name="Ianakiev P."/>
            <person name="Bell-Pedersen D."/>
            <person name="Nelson M.A."/>
            <person name="Werner-Washburne M."/>
            <person name="Selitrennikoff C.P."/>
            <person name="Kinsey J.A."/>
            <person name="Braun E.L."/>
            <person name="Zelter A."/>
            <person name="Schulte U."/>
            <person name="Kothe G.O."/>
            <person name="Jedd G."/>
            <person name="Mewes W."/>
            <person name="Staben C."/>
            <person name="Marcotte E."/>
            <person name="Greenberg D."/>
            <person name="Roy A."/>
            <person name="Foley K."/>
            <person name="Naylor J."/>
            <person name="Stange-Thomann N."/>
            <person name="Barrett R."/>
            <person name="Gnerre S."/>
            <person name="Kamal M."/>
            <person name="Kamvysselis M."/>
            <person name="Mauceli E."/>
            <person name="Bielke C."/>
            <person name="Rudd S."/>
            <person name="Frishman D."/>
            <person name="Krystofova S."/>
            <person name="Rasmussen C."/>
            <person name="Metzenberg R.L."/>
            <person name="Perkins D.D."/>
            <person name="Kroken S."/>
            <person name="Cogoni C."/>
            <person name="Macino G."/>
            <person name="Catcheside D."/>
            <person name="Li W."/>
            <person name="Pratt R.J."/>
            <person name="Osmani S.A."/>
            <person name="DeSouza C.P."/>
            <person name="Glass L."/>
            <person name="Orbach M.J."/>
            <person name="Berglund J.A."/>
            <person name="Voelker R."/>
            <person name="Yarden O."/>
            <person name="Plamann M."/>
            <person name="Seiler S."/>
            <person name="Dunlap J."/>
            <person name="Radford A."/>
            <person name="Aramayo R."/>
            <person name="Natvig D.O."/>
            <person name="Alex L.A."/>
            <person name="Mannhaupt G."/>
            <person name="Ebbole D.J."/>
            <person name="Freitag M."/>
            <person name="Paulsen I."/>
            <person name="Sachs M.S."/>
            <person name="Lander E.S."/>
            <person name="Nusbaum C."/>
            <person name="Birren B."/>
        </authorList>
    </citation>
    <scope>NUCLEOTIDE SEQUENCE [LARGE SCALE GENOMIC DNA]</scope>
    <source>
        <strain evidence="3">ATCC 24698 / 74-OR23-1A / CBS 708.71 / DSM 1257 / FGSC 987</strain>
    </source>
</reference>
<dbReference type="InParanoid" id="V5IRA5"/>
<feature type="compositionally biased region" description="Polar residues" evidence="1">
    <location>
        <begin position="103"/>
        <end position="115"/>
    </location>
</feature>
<feature type="compositionally biased region" description="Polar residues" evidence="1">
    <location>
        <begin position="1"/>
        <end position="14"/>
    </location>
</feature>
<feature type="region of interest" description="Disordered" evidence="1">
    <location>
        <begin position="1"/>
        <end position="115"/>
    </location>
</feature>
<keyword evidence="3" id="KW-1185">Reference proteome</keyword>
<evidence type="ECO:0000313" key="3">
    <source>
        <dbReference type="Proteomes" id="UP000001805"/>
    </source>
</evidence>
<feature type="compositionally biased region" description="Basic and acidic residues" evidence="1">
    <location>
        <begin position="25"/>
        <end position="48"/>
    </location>
</feature>
<dbReference type="GeneID" id="23569391"/>
<protein>
    <submittedName>
        <fullName evidence="2">Uncharacterized protein</fullName>
    </submittedName>
</protein>
<dbReference type="AlphaFoldDB" id="V5IRA5"/>
<organism evidence="2 3">
    <name type="scientific">Neurospora crassa (strain ATCC 24698 / 74-OR23-1A / CBS 708.71 / DSM 1257 / FGSC 987)</name>
    <dbReference type="NCBI Taxonomy" id="367110"/>
    <lineage>
        <taxon>Eukaryota</taxon>
        <taxon>Fungi</taxon>
        <taxon>Dikarya</taxon>
        <taxon>Ascomycota</taxon>
        <taxon>Pezizomycotina</taxon>
        <taxon>Sordariomycetes</taxon>
        <taxon>Sordariomycetidae</taxon>
        <taxon>Sordariales</taxon>
        <taxon>Sordariaceae</taxon>
        <taxon>Neurospora</taxon>
    </lineage>
</organism>
<dbReference type="VEuPathDB" id="FungiDB:NCU16314"/>
<dbReference type="EMBL" id="CM002236">
    <property type="protein sequence ID" value="ESA43766.1"/>
    <property type="molecule type" value="Genomic_DNA"/>
</dbReference>